<dbReference type="InterPro" id="IPR002941">
    <property type="entry name" value="DNA_methylase_N4/N6"/>
</dbReference>
<dbReference type="KEGG" id="atm:ANT_00030"/>
<evidence type="ECO:0000313" key="10">
    <source>
        <dbReference type="EMBL" id="BAJ62037.1"/>
    </source>
</evidence>
<dbReference type="PRINTS" id="PR00508">
    <property type="entry name" value="S21N4MTFRASE"/>
</dbReference>
<evidence type="ECO:0000256" key="8">
    <source>
        <dbReference type="RuleBase" id="RU362026"/>
    </source>
</evidence>
<dbReference type="HOGENOM" id="CLU_024927_2_3_0"/>
<dbReference type="STRING" id="926569.ANT_00030"/>
<dbReference type="SUPFAM" id="SSF53335">
    <property type="entry name" value="S-adenosyl-L-methionine-dependent methyltransferases"/>
    <property type="match status" value="1"/>
</dbReference>
<keyword evidence="4" id="KW-0949">S-adenosyl-L-methionine</keyword>
<evidence type="ECO:0000259" key="9">
    <source>
        <dbReference type="Pfam" id="PF01555"/>
    </source>
</evidence>
<evidence type="ECO:0000256" key="4">
    <source>
        <dbReference type="ARBA" id="ARBA00022691"/>
    </source>
</evidence>
<comment type="catalytic activity">
    <reaction evidence="7">
        <text>a 2'-deoxycytidine in DNA + S-adenosyl-L-methionine = an N(4)-methyl-2'-deoxycytidine in DNA + S-adenosyl-L-homocysteine + H(+)</text>
        <dbReference type="Rhea" id="RHEA:16857"/>
        <dbReference type="Rhea" id="RHEA-COMP:11369"/>
        <dbReference type="Rhea" id="RHEA-COMP:13674"/>
        <dbReference type="ChEBI" id="CHEBI:15378"/>
        <dbReference type="ChEBI" id="CHEBI:57856"/>
        <dbReference type="ChEBI" id="CHEBI:59789"/>
        <dbReference type="ChEBI" id="CHEBI:85452"/>
        <dbReference type="ChEBI" id="CHEBI:137933"/>
        <dbReference type="EC" id="2.1.1.113"/>
    </reaction>
</comment>
<keyword evidence="5" id="KW-0680">Restriction system</keyword>
<dbReference type="GO" id="GO:0008170">
    <property type="term" value="F:N-methyltransferase activity"/>
    <property type="evidence" value="ECO:0007669"/>
    <property type="project" value="InterPro"/>
</dbReference>
<dbReference type="GO" id="GO:0015667">
    <property type="term" value="F:site-specific DNA-methyltransferase (cytosine-N4-specific) activity"/>
    <property type="evidence" value="ECO:0007669"/>
    <property type="project" value="UniProtKB-EC"/>
</dbReference>
<reference evidence="10 11" key="1">
    <citation type="submission" date="2010-12" db="EMBL/GenBank/DDBJ databases">
        <title>Whole genome sequence of Anaerolinea thermophila UNI-1.</title>
        <authorList>
            <person name="Narita-Yamada S."/>
            <person name="Kishi E."/>
            <person name="Watanabe Y."/>
            <person name="Takasaki K."/>
            <person name="Ankai A."/>
            <person name="Oguchi A."/>
            <person name="Fukui S."/>
            <person name="Takahashi M."/>
            <person name="Yashiro I."/>
            <person name="Hosoyama A."/>
            <person name="Sekiguchi Y."/>
            <person name="Hanada S."/>
            <person name="Fujita N."/>
        </authorList>
    </citation>
    <scope>NUCLEOTIDE SEQUENCE [LARGE SCALE GENOMIC DNA]</scope>
    <source>
        <strain evidence="11">DSM 14523 / JCM 11388 / NBRC 100420 / UNI-1</strain>
    </source>
</reference>
<protein>
    <recommendedName>
        <fullName evidence="8">Methyltransferase</fullName>
        <ecNumber evidence="8">2.1.1.-</ecNumber>
    </recommendedName>
</protein>
<dbReference type="eggNOG" id="COG0863">
    <property type="taxonomic scope" value="Bacteria"/>
</dbReference>
<comment type="similarity">
    <text evidence="1">Belongs to the N(4)/N(6)-methyltransferase family. N(4) subfamily.</text>
</comment>
<dbReference type="GO" id="GO:0003677">
    <property type="term" value="F:DNA binding"/>
    <property type="evidence" value="ECO:0007669"/>
    <property type="project" value="UniProtKB-KW"/>
</dbReference>
<feature type="domain" description="DNA methylase N-4/N-6" evidence="9">
    <location>
        <begin position="24"/>
        <end position="263"/>
    </location>
</feature>
<dbReference type="InParanoid" id="E8MY92"/>
<accession>E8MY92</accession>
<dbReference type="EC" id="2.1.1.-" evidence="8"/>
<dbReference type="GO" id="GO:0032259">
    <property type="term" value="P:methylation"/>
    <property type="evidence" value="ECO:0007669"/>
    <property type="project" value="UniProtKB-KW"/>
</dbReference>
<evidence type="ECO:0000256" key="3">
    <source>
        <dbReference type="ARBA" id="ARBA00022679"/>
    </source>
</evidence>
<keyword evidence="3 10" id="KW-0808">Transferase</keyword>
<dbReference type="Pfam" id="PF01555">
    <property type="entry name" value="N6_N4_Mtase"/>
    <property type="match status" value="1"/>
</dbReference>
<dbReference type="REBASE" id="32143">
    <property type="entry name" value="M.AthUNI1ORF30P"/>
</dbReference>
<dbReference type="OrthoDB" id="9773571at2"/>
<dbReference type="GO" id="GO:0009307">
    <property type="term" value="P:DNA restriction-modification system"/>
    <property type="evidence" value="ECO:0007669"/>
    <property type="project" value="UniProtKB-KW"/>
</dbReference>
<proteinExistence type="inferred from homology"/>
<keyword evidence="6" id="KW-0238">DNA-binding</keyword>
<evidence type="ECO:0000256" key="7">
    <source>
        <dbReference type="ARBA" id="ARBA00049120"/>
    </source>
</evidence>
<organism evidence="10 11">
    <name type="scientific">Anaerolinea thermophila (strain DSM 14523 / JCM 11388 / NBRC 100420 / UNI-1)</name>
    <dbReference type="NCBI Taxonomy" id="926569"/>
    <lineage>
        <taxon>Bacteria</taxon>
        <taxon>Bacillati</taxon>
        <taxon>Chloroflexota</taxon>
        <taxon>Anaerolineae</taxon>
        <taxon>Anaerolineales</taxon>
        <taxon>Anaerolineaceae</taxon>
        <taxon>Anaerolinea</taxon>
    </lineage>
</organism>
<evidence type="ECO:0000256" key="2">
    <source>
        <dbReference type="ARBA" id="ARBA00022603"/>
    </source>
</evidence>
<evidence type="ECO:0000256" key="6">
    <source>
        <dbReference type="ARBA" id="ARBA00023125"/>
    </source>
</evidence>
<evidence type="ECO:0000256" key="5">
    <source>
        <dbReference type="ARBA" id="ARBA00022747"/>
    </source>
</evidence>
<dbReference type="AlphaFoldDB" id="E8MY92"/>
<dbReference type="Gene3D" id="3.40.50.150">
    <property type="entry name" value="Vaccinia Virus protein VP39"/>
    <property type="match status" value="1"/>
</dbReference>
<keyword evidence="11" id="KW-1185">Reference proteome</keyword>
<evidence type="ECO:0000256" key="1">
    <source>
        <dbReference type="ARBA" id="ARBA00010203"/>
    </source>
</evidence>
<gene>
    <name evidence="10" type="ordered locus">ANT_00030</name>
</gene>
<dbReference type="EMBL" id="AP012029">
    <property type="protein sequence ID" value="BAJ62037.1"/>
    <property type="molecule type" value="Genomic_DNA"/>
</dbReference>
<sequence>MRVETRLMLGDCREKLKEIPDNFIDLIFTSPPYADSRSNTYGGIKPDEYVEWFLPISKELLRVLKPTGTFILNIKEKVVNGERHTYVIELILEMRKQGWLWTEEFIWHKKNSYPGKWPNRFRDAWERLLQFNKQRHFHMYQEEVMIPMGSWADKRLKNLSHTDLVRDNSRVGSGFGKRVANWIGRNKVYPTNVLHLATETKNRNHSAVFPEDLPEWFIKLFTREGDWVLDPFMGSGTTNRVAQRMGRNSIGIEILPEYFALSQQSIQPVLEVPEQLMLLEEKEPYDAHPPE</sequence>
<name>E8MY92_ANATU</name>
<dbReference type="RefSeq" id="WP_013558435.1">
    <property type="nucleotide sequence ID" value="NC_014960.1"/>
</dbReference>
<evidence type="ECO:0000313" key="11">
    <source>
        <dbReference type="Proteomes" id="UP000008922"/>
    </source>
</evidence>
<dbReference type="Proteomes" id="UP000008922">
    <property type="component" value="Chromosome"/>
</dbReference>
<dbReference type="InterPro" id="IPR029063">
    <property type="entry name" value="SAM-dependent_MTases_sf"/>
</dbReference>
<dbReference type="InterPro" id="IPR017985">
    <property type="entry name" value="MeTrfase_CN4_CS"/>
</dbReference>
<keyword evidence="2 10" id="KW-0489">Methyltransferase</keyword>
<dbReference type="PROSITE" id="PS00093">
    <property type="entry name" value="N4_MTASE"/>
    <property type="match status" value="1"/>
</dbReference>
<dbReference type="InterPro" id="IPR001091">
    <property type="entry name" value="RM_Methyltransferase"/>
</dbReference>